<dbReference type="InterPro" id="IPR029499">
    <property type="entry name" value="PduO-typ"/>
</dbReference>
<reference evidence="8" key="2">
    <citation type="journal article" date="2021" name="PeerJ">
        <title>Extensive microbial diversity within the chicken gut microbiome revealed by metagenomics and culture.</title>
        <authorList>
            <person name="Gilroy R."/>
            <person name="Ravi A."/>
            <person name="Getino M."/>
            <person name="Pursley I."/>
            <person name="Horton D.L."/>
            <person name="Alikhan N.F."/>
            <person name="Baker D."/>
            <person name="Gharbi K."/>
            <person name="Hall N."/>
            <person name="Watson M."/>
            <person name="Adriaenssens E.M."/>
            <person name="Foster-Nyarko E."/>
            <person name="Jarju S."/>
            <person name="Secka A."/>
            <person name="Antonio M."/>
            <person name="Oren A."/>
            <person name="Chaudhuri R.R."/>
            <person name="La Ragione R."/>
            <person name="Hildebrand F."/>
            <person name="Pallen M.J."/>
        </authorList>
    </citation>
    <scope>NUCLEOTIDE SEQUENCE</scope>
    <source>
        <strain evidence="8">3924</strain>
    </source>
</reference>
<comment type="similarity">
    <text evidence="1 6">Belongs to the Cob(I)alamin adenosyltransferase family.</text>
</comment>
<evidence type="ECO:0000313" key="8">
    <source>
        <dbReference type="EMBL" id="MBO8440561.1"/>
    </source>
</evidence>
<name>A0A940DL63_9BACT</name>
<evidence type="ECO:0000313" key="9">
    <source>
        <dbReference type="Proteomes" id="UP000712007"/>
    </source>
</evidence>
<reference evidence="8" key="1">
    <citation type="submission" date="2020-10" db="EMBL/GenBank/DDBJ databases">
        <authorList>
            <person name="Gilroy R."/>
        </authorList>
    </citation>
    <scope>NUCLEOTIDE SEQUENCE</scope>
    <source>
        <strain evidence="8">3924</strain>
    </source>
</reference>
<evidence type="ECO:0000256" key="6">
    <source>
        <dbReference type="RuleBase" id="RU366026"/>
    </source>
</evidence>
<comment type="subunit">
    <text evidence="2">Homotrimer.</text>
</comment>
<evidence type="ECO:0000259" key="7">
    <source>
        <dbReference type="Pfam" id="PF01923"/>
    </source>
</evidence>
<dbReference type="PANTHER" id="PTHR12213">
    <property type="entry name" value="CORRINOID ADENOSYLTRANSFERASE"/>
    <property type="match status" value="1"/>
</dbReference>
<comment type="pathway">
    <text evidence="6">Cofactor biosynthesis; adenosylcobalamin biosynthesis; adenosylcobalamin from cob(II)yrinate a,c-diamide: step 2/7.</text>
</comment>
<evidence type="ECO:0000256" key="2">
    <source>
        <dbReference type="ARBA" id="ARBA00011233"/>
    </source>
</evidence>
<dbReference type="GO" id="GO:0005524">
    <property type="term" value="F:ATP binding"/>
    <property type="evidence" value="ECO:0007669"/>
    <property type="project" value="UniProtKB-UniRule"/>
</dbReference>
<keyword evidence="3 6" id="KW-0808">Transferase</keyword>
<dbReference type="EMBL" id="JADIMV010000135">
    <property type="protein sequence ID" value="MBO8440561.1"/>
    <property type="molecule type" value="Genomic_DNA"/>
</dbReference>
<dbReference type="NCBIfam" id="TIGR00636">
    <property type="entry name" value="PduO_Nterm"/>
    <property type="match status" value="1"/>
</dbReference>
<dbReference type="Pfam" id="PF01923">
    <property type="entry name" value="Cob_adeno_trans"/>
    <property type="match status" value="1"/>
</dbReference>
<evidence type="ECO:0000256" key="3">
    <source>
        <dbReference type="ARBA" id="ARBA00022679"/>
    </source>
</evidence>
<dbReference type="Proteomes" id="UP000712007">
    <property type="component" value="Unassembled WGS sequence"/>
</dbReference>
<accession>A0A940DL63</accession>
<dbReference type="PANTHER" id="PTHR12213:SF0">
    <property type="entry name" value="CORRINOID ADENOSYLTRANSFERASE MMAB"/>
    <property type="match status" value="1"/>
</dbReference>
<dbReference type="FunFam" id="1.20.1200.10:FF:000001">
    <property type="entry name" value="Cob(I)yrinic acid a,c-diamide adenosyltransferase"/>
    <property type="match status" value="1"/>
</dbReference>
<protein>
    <recommendedName>
        <fullName evidence="6">Corrinoid adenosyltransferase</fullName>
        <ecNumber evidence="6">2.5.1.17</ecNumber>
    </recommendedName>
    <alternativeName>
        <fullName evidence="6">Cob(II)alamin adenosyltransferase</fullName>
    </alternativeName>
    <alternativeName>
        <fullName evidence="6">Cob(II)yrinic acid a,c-diamide adenosyltransferase</fullName>
    </alternativeName>
    <alternativeName>
        <fullName evidence="6">Cobinamide/cobalamin adenosyltransferase</fullName>
    </alternativeName>
</protein>
<dbReference type="InterPro" id="IPR016030">
    <property type="entry name" value="CblAdoTrfase-like"/>
</dbReference>
<dbReference type="EC" id="2.5.1.17" evidence="6"/>
<gene>
    <name evidence="8" type="ORF">IAC51_07925</name>
</gene>
<dbReference type="GO" id="GO:0008817">
    <property type="term" value="F:corrinoid adenosyltransferase activity"/>
    <property type="evidence" value="ECO:0007669"/>
    <property type="project" value="UniProtKB-UniRule"/>
</dbReference>
<keyword evidence="4 6" id="KW-0547">Nucleotide-binding</keyword>
<comment type="catalytic activity">
    <reaction evidence="6">
        <text>2 cob(II)alamin + reduced [electron-transfer flavoprotein] + 2 ATP = 2 adenosylcob(III)alamin + 2 triphosphate + oxidized [electron-transfer flavoprotein] + 3 H(+)</text>
        <dbReference type="Rhea" id="RHEA:28671"/>
        <dbReference type="Rhea" id="RHEA-COMP:10685"/>
        <dbReference type="Rhea" id="RHEA-COMP:10686"/>
        <dbReference type="ChEBI" id="CHEBI:15378"/>
        <dbReference type="ChEBI" id="CHEBI:16304"/>
        <dbReference type="ChEBI" id="CHEBI:18036"/>
        <dbReference type="ChEBI" id="CHEBI:18408"/>
        <dbReference type="ChEBI" id="CHEBI:30616"/>
        <dbReference type="ChEBI" id="CHEBI:57692"/>
        <dbReference type="ChEBI" id="CHEBI:58307"/>
        <dbReference type="EC" id="2.5.1.17"/>
    </reaction>
</comment>
<comment type="caution">
    <text evidence="8">The sequence shown here is derived from an EMBL/GenBank/DDBJ whole genome shotgun (WGS) entry which is preliminary data.</text>
</comment>
<feature type="domain" description="Cobalamin adenosyltransferase-like" evidence="7">
    <location>
        <begin position="3"/>
        <end position="167"/>
    </location>
</feature>
<keyword evidence="5 6" id="KW-0067">ATP-binding</keyword>
<organism evidence="8 9">
    <name type="scientific">Candidatus Aphodosoma intestinipullorum</name>
    <dbReference type="NCBI Taxonomy" id="2840674"/>
    <lineage>
        <taxon>Bacteria</taxon>
        <taxon>Pseudomonadati</taxon>
        <taxon>Bacteroidota</taxon>
        <taxon>Bacteroidia</taxon>
        <taxon>Bacteroidales</taxon>
        <taxon>Candidatus Aphodosoma</taxon>
    </lineage>
</organism>
<evidence type="ECO:0000256" key="5">
    <source>
        <dbReference type="ARBA" id="ARBA00022840"/>
    </source>
</evidence>
<evidence type="ECO:0000256" key="4">
    <source>
        <dbReference type="ARBA" id="ARBA00022741"/>
    </source>
</evidence>
<dbReference type="Gene3D" id="1.20.1200.10">
    <property type="entry name" value="Cobalamin adenosyltransferase-like"/>
    <property type="match status" value="1"/>
</dbReference>
<dbReference type="GO" id="GO:0009236">
    <property type="term" value="P:cobalamin biosynthetic process"/>
    <property type="evidence" value="ECO:0007669"/>
    <property type="project" value="UniProtKB-UniRule"/>
</dbReference>
<sequence length="181" mass="20633">MKIYTKTGDKGTTSLVGGQRVSKDDIRLNAYGTVDELNSFLGLLRAKSPDKADRDRIFSIQNKLFAVGANLATDRDTTAISPVSIVEDADIEWLECQIDDMNNELPPLRDFIVYGEDELSALCHVCRAVARRAEREIITVSQKLTVDWNVIKYMNRLSDFLFVLARMYTKKNNGQDFFWQK</sequence>
<dbReference type="SUPFAM" id="SSF89028">
    <property type="entry name" value="Cobalamin adenosyltransferase-like"/>
    <property type="match status" value="1"/>
</dbReference>
<proteinExistence type="inferred from homology"/>
<keyword evidence="6" id="KW-0169">Cobalamin biosynthesis</keyword>
<comment type="catalytic activity">
    <reaction evidence="6">
        <text>2 cob(II)yrinate a,c diamide + reduced [electron-transfer flavoprotein] + 2 ATP = 2 adenosylcob(III)yrinate a,c-diamide + 2 triphosphate + oxidized [electron-transfer flavoprotein] + 3 H(+)</text>
        <dbReference type="Rhea" id="RHEA:11528"/>
        <dbReference type="Rhea" id="RHEA-COMP:10685"/>
        <dbReference type="Rhea" id="RHEA-COMP:10686"/>
        <dbReference type="ChEBI" id="CHEBI:15378"/>
        <dbReference type="ChEBI" id="CHEBI:18036"/>
        <dbReference type="ChEBI" id="CHEBI:30616"/>
        <dbReference type="ChEBI" id="CHEBI:57692"/>
        <dbReference type="ChEBI" id="CHEBI:58307"/>
        <dbReference type="ChEBI" id="CHEBI:58503"/>
        <dbReference type="ChEBI" id="CHEBI:58537"/>
        <dbReference type="EC" id="2.5.1.17"/>
    </reaction>
</comment>
<dbReference type="InterPro" id="IPR036451">
    <property type="entry name" value="CblAdoTrfase-like_sf"/>
</dbReference>
<dbReference type="AlphaFoldDB" id="A0A940DL63"/>
<evidence type="ECO:0000256" key="1">
    <source>
        <dbReference type="ARBA" id="ARBA00007487"/>
    </source>
</evidence>